<dbReference type="PROSITE" id="PS51257">
    <property type="entry name" value="PROKAR_LIPOPROTEIN"/>
    <property type="match status" value="1"/>
</dbReference>
<dbReference type="NCBIfam" id="TIGR02282">
    <property type="entry name" value="MltB"/>
    <property type="match status" value="1"/>
</dbReference>
<organism evidence="5 6">
    <name type="scientific">Plasticicumulans acidivorans</name>
    <dbReference type="NCBI Taxonomy" id="886464"/>
    <lineage>
        <taxon>Bacteria</taxon>
        <taxon>Pseudomonadati</taxon>
        <taxon>Pseudomonadota</taxon>
        <taxon>Gammaproteobacteria</taxon>
        <taxon>Candidatus Competibacteraceae</taxon>
        <taxon>Plasticicumulans</taxon>
    </lineage>
</organism>
<dbReference type="Gene3D" id="1.10.530.10">
    <property type="match status" value="1"/>
</dbReference>
<dbReference type="Pfam" id="PF13406">
    <property type="entry name" value="SLT_2"/>
    <property type="match status" value="1"/>
</dbReference>
<dbReference type="PANTHER" id="PTHR30163:SF9">
    <property type="entry name" value="MEMBRANE-BOUND LYTIC MUREIN TRANSGLYCOSYLASE B"/>
    <property type="match status" value="1"/>
</dbReference>
<dbReference type="PANTHER" id="PTHR30163">
    <property type="entry name" value="MEMBRANE-BOUND LYTIC MUREIN TRANSGLYCOSYLASE B"/>
    <property type="match status" value="1"/>
</dbReference>
<dbReference type="InterPro" id="IPR023346">
    <property type="entry name" value="Lysozyme-like_dom_sf"/>
</dbReference>
<dbReference type="GO" id="GO:0008933">
    <property type="term" value="F:peptidoglycan lytic transglycosylase activity"/>
    <property type="evidence" value="ECO:0007669"/>
    <property type="project" value="TreeGrafter"/>
</dbReference>
<feature type="domain" description="Transglycosylase SLT" evidence="4">
    <location>
        <begin position="47"/>
        <end position="343"/>
    </location>
</feature>
<name>A0A317MPR2_9GAMM</name>
<evidence type="ECO:0000256" key="3">
    <source>
        <dbReference type="SAM" id="SignalP"/>
    </source>
</evidence>
<feature type="signal peptide" evidence="3">
    <location>
        <begin position="1"/>
        <end position="22"/>
    </location>
</feature>
<feature type="chain" id="PRO_5016416159" evidence="3">
    <location>
        <begin position="23"/>
        <end position="349"/>
    </location>
</feature>
<feature type="region of interest" description="Disordered" evidence="2">
    <location>
        <begin position="20"/>
        <end position="41"/>
    </location>
</feature>
<feature type="active site" evidence="1">
    <location>
        <position position="141"/>
    </location>
</feature>
<dbReference type="Gene3D" id="1.10.8.350">
    <property type="entry name" value="Bacterial muramidase"/>
    <property type="match status" value="1"/>
</dbReference>
<keyword evidence="3" id="KW-0732">Signal</keyword>
<accession>A0A317MPR2</accession>
<evidence type="ECO:0000256" key="2">
    <source>
        <dbReference type="SAM" id="MobiDB-lite"/>
    </source>
</evidence>
<dbReference type="InterPro" id="IPR031304">
    <property type="entry name" value="SLT_2"/>
</dbReference>
<keyword evidence="6" id="KW-1185">Reference proteome</keyword>
<dbReference type="InterPro" id="IPR011757">
    <property type="entry name" value="Lytic_transglycosylase_MltB"/>
</dbReference>
<evidence type="ECO:0000313" key="5">
    <source>
        <dbReference type="EMBL" id="PWV58384.1"/>
    </source>
</evidence>
<dbReference type="Proteomes" id="UP000246569">
    <property type="component" value="Unassembled WGS sequence"/>
</dbReference>
<gene>
    <name evidence="5" type="ORF">C7443_11816</name>
</gene>
<reference evidence="5 6" key="1">
    <citation type="submission" date="2018-05" db="EMBL/GenBank/DDBJ databases">
        <title>Genomic Encyclopedia of Type Strains, Phase IV (KMG-IV): sequencing the most valuable type-strain genomes for metagenomic binning, comparative biology and taxonomic classification.</title>
        <authorList>
            <person name="Goeker M."/>
        </authorList>
    </citation>
    <scope>NUCLEOTIDE SEQUENCE [LARGE SCALE GENOMIC DNA]</scope>
    <source>
        <strain evidence="5 6">DSM 23606</strain>
    </source>
</reference>
<sequence length="349" mass="37970">MKRLTCLSAALLVGACASPSPAVEPAARTPSAPAVETSSGRPLAGRADVEAFIREMVAKHGFSSDELHRAFARAYDRPEIIEAMNRPAESKSWGAYRRIFLTEKRIAGGVAFMRANAAALARAERQYGVPAEVVTAIIGVETLYGGNTGKYPVIESLSTLAFDYPRRAAFFRSELENFLLLARDEGIDYLQPRGSYAGAMGLAQFMPSSYRRLAIDFDGDGHRNLWSDPDDAIGSVANYLARSGWRAGDPLIAVPATAQGSAWKDVVSSNFRQPKSLTRLSVANWGARGVQPLQSVAAERSALLVVLDGDSGDEPYLCFDNFYAITRYNLSALYAMAVTQLSQEIRSRR</sequence>
<evidence type="ECO:0000313" key="6">
    <source>
        <dbReference type="Proteomes" id="UP000246569"/>
    </source>
</evidence>
<dbReference type="EMBL" id="QGTJ01000018">
    <property type="protein sequence ID" value="PWV58384.1"/>
    <property type="molecule type" value="Genomic_DNA"/>
</dbReference>
<dbReference type="InterPro" id="IPR043426">
    <property type="entry name" value="MltB-like"/>
</dbReference>
<dbReference type="RefSeq" id="WP_110020591.1">
    <property type="nucleotide sequence ID" value="NZ_QGTJ01000018.1"/>
</dbReference>
<comment type="caution">
    <text evidence="5">The sequence shown here is derived from an EMBL/GenBank/DDBJ whole genome shotgun (WGS) entry which is preliminary data.</text>
</comment>
<dbReference type="GO" id="GO:0009253">
    <property type="term" value="P:peptidoglycan catabolic process"/>
    <property type="evidence" value="ECO:0007669"/>
    <property type="project" value="TreeGrafter"/>
</dbReference>
<evidence type="ECO:0000256" key="1">
    <source>
        <dbReference type="PIRSR" id="PIRSR611757-1"/>
    </source>
</evidence>
<dbReference type="CDD" id="cd13399">
    <property type="entry name" value="Slt35-like"/>
    <property type="match status" value="1"/>
</dbReference>
<protein>
    <submittedName>
        <fullName evidence="5">Membrane-bound lytic murein transglycosylase B</fullName>
    </submittedName>
</protein>
<proteinExistence type="predicted"/>
<dbReference type="OrthoDB" id="9772911at2"/>
<dbReference type="SUPFAM" id="SSF53955">
    <property type="entry name" value="Lysozyme-like"/>
    <property type="match status" value="1"/>
</dbReference>
<evidence type="ECO:0000259" key="4">
    <source>
        <dbReference type="Pfam" id="PF13406"/>
    </source>
</evidence>
<dbReference type="AlphaFoldDB" id="A0A317MPR2"/>
<dbReference type="FunFam" id="1.10.8.350:FF:000001">
    <property type="entry name" value="Lytic murein transglycosylase B"/>
    <property type="match status" value="1"/>
</dbReference>